<dbReference type="EMBL" id="JANBPW010006755">
    <property type="protein sequence ID" value="KAJ1927750.1"/>
    <property type="molecule type" value="Genomic_DNA"/>
</dbReference>
<comment type="caution">
    <text evidence="1">The sequence shown here is derived from an EMBL/GenBank/DDBJ whole genome shotgun (WGS) entry which is preliminary data.</text>
</comment>
<sequence>MQVDEEFVGGGSSLSSIATAPVLPASLQPGASLSQNSLHQAKTAAASVNAVPRNIRPRVSLPVSAPKVQQQQTGTELSVQPGVAKPRAVGAVLMAMLFSFSLFTLPSLYTSDGSLTAGGSQSAGILPAAESRLLISSGVLAKQHNESDATASSSSGGGEPPLIERVRRTISAMTQQQQPQPQPQPQVNSSNSSSSPSQKEEEEIRANKMRPMTMEESAGLHAWIKRGLATGAVAAVVL</sequence>
<keyword evidence="2" id="KW-1185">Reference proteome</keyword>
<gene>
    <name evidence="1" type="ORF">FBU59_007190</name>
</gene>
<dbReference type="Proteomes" id="UP001150603">
    <property type="component" value="Unassembled WGS sequence"/>
</dbReference>
<evidence type="ECO:0000313" key="2">
    <source>
        <dbReference type="Proteomes" id="UP001150603"/>
    </source>
</evidence>
<accession>A0ACC1IXP7</accession>
<organism evidence="1 2">
    <name type="scientific">Linderina macrospora</name>
    <dbReference type="NCBI Taxonomy" id="4868"/>
    <lineage>
        <taxon>Eukaryota</taxon>
        <taxon>Fungi</taxon>
        <taxon>Fungi incertae sedis</taxon>
        <taxon>Zoopagomycota</taxon>
        <taxon>Kickxellomycotina</taxon>
        <taxon>Kickxellomycetes</taxon>
        <taxon>Kickxellales</taxon>
        <taxon>Kickxellaceae</taxon>
        <taxon>Linderina</taxon>
    </lineage>
</organism>
<reference evidence="1" key="1">
    <citation type="submission" date="2022-07" db="EMBL/GenBank/DDBJ databases">
        <title>Phylogenomic reconstructions and comparative analyses of Kickxellomycotina fungi.</title>
        <authorList>
            <person name="Reynolds N.K."/>
            <person name="Stajich J.E."/>
            <person name="Barry K."/>
            <person name="Grigoriev I.V."/>
            <person name="Crous P."/>
            <person name="Smith M.E."/>
        </authorList>
    </citation>
    <scope>NUCLEOTIDE SEQUENCE</scope>
    <source>
        <strain evidence="1">NRRL 5244</strain>
    </source>
</reference>
<protein>
    <submittedName>
        <fullName evidence="1">Uncharacterized protein</fullName>
    </submittedName>
</protein>
<name>A0ACC1IXP7_9FUNG</name>
<proteinExistence type="predicted"/>
<evidence type="ECO:0000313" key="1">
    <source>
        <dbReference type="EMBL" id="KAJ1927750.1"/>
    </source>
</evidence>